<accession>A0A238BZ51</accession>
<dbReference type="AlphaFoldDB" id="A0A238BZ51"/>
<dbReference type="EMBL" id="KZ269986">
    <property type="protein sequence ID" value="OZC10513.1"/>
    <property type="molecule type" value="Genomic_DNA"/>
</dbReference>
<feature type="region of interest" description="Disordered" evidence="1">
    <location>
        <begin position="1"/>
        <end position="27"/>
    </location>
</feature>
<reference evidence="2 3" key="1">
    <citation type="submission" date="2015-12" db="EMBL/GenBank/DDBJ databases">
        <title>Draft genome of the nematode, Onchocerca flexuosa.</title>
        <authorList>
            <person name="Mitreva M."/>
        </authorList>
    </citation>
    <scope>NUCLEOTIDE SEQUENCE [LARGE SCALE GENOMIC DNA]</scope>
    <source>
        <strain evidence="2">Red Deer</strain>
    </source>
</reference>
<gene>
    <name evidence="2" type="ORF">X798_02557</name>
</gene>
<protein>
    <submittedName>
        <fullName evidence="2">Uncharacterized protein</fullName>
    </submittedName>
</protein>
<sequence length="63" mass="7421">MRWHKNSGAGLGLEVRDEKDEKKEEEIMGNEGKIKRKKILEVIENTMIEKEKKCSLKGRDNEY</sequence>
<evidence type="ECO:0000313" key="2">
    <source>
        <dbReference type="EMBL" id="OZC10513.1"/>
    </source>
</evidence>
<keyword evidence="3" id="KW-1185">Reference proteome</keyword>
<organism evidence="2 3">
    <name type="scientific">Onchocerca flexuosa</name>
    <dbReference type="NCBI Taxonomy" id="387005"/>
    <lineage>
        <taxon>Eukaryota</taxon>
        <taxon>Metazoa</taxon>
        <taxon>Ecdysozoa</taxon>
        <taxon>Nematoda</taxon>
        <taxon>Chromadorea</taxon>
        <taxon>Rhabditida</taxon>
        <taxon>Spirurina</taxon>
        <taxon>Spiruromorpha</taxon>
        <taxon>Filarioidea</taxon>
        <taxon>Onchocercidae</taxon>
        <taxon>Onchocerca</taxon>
    </lineage>
</organism>
<evidence type="ECO:0000256" key="1">
    <source>
        <dbReference type="SAM" id="MobiDB-lite"/>
    </source>
</evidence>
<proteinExistence type="predicted"/>
<evidence type="ECO:0000313" key="3">
    <source>
        <dbReference type="Proteomes" id="UP000242913"/>
    </source>
</evidence>
<name>A0A238BZ51_9BILA</name>
<feature type="compositionally biased region" description="Basic and acidic residues" evidence="1">
    <location>
        <begin position="14"/>
        <end position="26"/>
    </location>
</feature>
<dbReference type="Proteomes" id="UP000242913">
    <property type="component" value="Unassembled WGS sequence"/>
</dbReference>